<name>A0A9R1C6Z3_9BACT</name>
<dbReference type="RefSeq" id="WP_223927389.1">
    <property type="nucleotide sequence ID" value="NZ_BPTU01000003.1"/>
</dbReference>
<sequence>MSKLRIIINMLCLTALAAIVVACKPGVPDDYIQPGEMEDILYDYHVAMAMAQQGDEAHRDERIVEYKEAVLRKYGYTDKQMDASMRYYMRHTDQFHDIYDKLAERLDNEAKDLGANGSGMGMAKTYKQNGDTADVWKGPQAVVLMPEAGQNSYSFAMRCDTAYHVGDTFSMQFDAAYIIQDGTRNAVAVIALTLDNDSVVSQVMRISSDSHQSTFFGGFTANRIKAIRGYILFPPDNGVIPSTTLKILCITNIHFLRMHAPKQQPEQGAQGPGTSAAPAPQGPSPSGMPVSGGGSAPAPAGGAVQMAPQTLREGR</sequence>
<organism evidence="4 5">
    <name type="scientific">Prevotella lacticifex</name>
    <dbReference type="NCBI Taxonomy" id="2854755"/>
    <lineage>
        <taxon>Bacteria</taxon>
        <taxon>Pseudomonadati</taxon>
        <taxon>Bacteroidota</taxon>
        <taxon>Bacteroidia</taxon>
        <taxon>Bacteroidales</taxon>
        <taxon>Prevotellaceae</taxon>
        <taxon>Prevotella</taxon>
    </lineage>
</organism>
<dbReference type="Proteomes" id="UP000825483">
    <property type="component" value="Unassembled WGS sequence"/>
</dbReference>
<dbReference type="PROSITE" id="PS51257">
    <property type="entry name" value="PROKAR_LIPOPROTEIN"/>
    <property type="match status" value="1"/>
</dbReference>
<feature type="chain" id="PRO_5040282085" description="DUF4296 domain-containing protein" evidence="2">
    <location>
        <begin position="18"/>
        <end position="315"/>
    </location>
</feature>
<feature type="region of interest" description="Disordered" evidence="1">
    <location>
        <begin position="262"/>
        <end position="315"/>
    </location>
</feature>
<evidence type="ECO:0000313" key="5">
    <source>
        <dbReference type="Proteomes" id="UP000825483"/>
    </source>
</evidence>
<feature type="domain" description="DUF4296" evidence="3">
    <location>
        <begin position="28"/>
        <end position="111"/>
    </location>
</feature>
<feature type="compositionally biased region" description="Low complexity" evidence="1">
    <location>
        <begin position="267"/>
        <end position="289"/>
    </location>
</feature>
<accession>A0A9R1C6Z3</accession>
<evidence type="ECO:0000256" key="1">
    <source>
        <dbReference type="SAM" id="MobiDB-lite"/>
    </source>
</evidence>
<dbReference type="GeneID" id="72468067"/>
<evidence type="ECO:0000256" key="2">
    <source>
        <dbReference type="SAM" id="SignalP"/>
    </source>
</evidence>
<proteinExistence type="predicted"/>
<dbReference type="Pfam" id="PF14129">
    <property type="entry name" value="DUF4296"/>
    <property type="match status" value="1"/>
</dbReference>
<dbReference type="InterPro" id="IPR025381">
    <property type="entry name" value="DUF4296"/>
</dbReference>
<feature type="signal peptide" evidence="2">
    <location>
        <begin position="1"/>
        <end position="17"/>
    </location>
</feature>
<evidence type="ECO:0000313" key="4">
    <source>
        <dbReference type="EMBL" id="GJG57163.1"/>
    </source>
</evidence>
<keyword evidence="2" id="KW-0732">Signal</keyword>
<dbReference type="EMBL" id="BPUB01000001">
    <property type="protein sequence ID" value="GJG57163.1"/>
    <property type="molecule type" value="Genomic_DNA"/>
</dbReference>
<protein>
    <recommendedName>
        <fullName evidence="3">DUF4296 domain-containing protein</fullName>
    </recommendedName>
</protein>
<comment type="caution">
    <text evidence="4">The sequence shown here is derived from an EMBL/GenBank/DDBJ whole genome shotgun (WGS) entry which is preliminary data.</text>
</comment>
<reference evidence="4" key="1">
    <citation type="journal article" date="2022" name="Int. J. Syst. Evol. Microbiol.">
        <title>Prevotella lacticifex sp. nov., isolated from the rumen of cows.</title>
        <authorList>
            <person name="Shinkai T."/>
            <person name="Ikeyama N."/>
            <person name="Kumagai M."/>
            <person name="Ohmori H."/>
            <person name="Sakamoto M."/>
            <person name="Ohkuma M."/>
            <person name="Mitsumori M."/>
        </authorList>
    </citation>
    <scope>NUCLEOTIDE SEQUENCE</scope>
    <source>
        <strain evidence="4">R5076</strain>
    </source>
</reference>
<evidence type="ECO:0000259" key="3">
    <source>
        <dbReference type="Pfam" id="PF14129"/>
    </source>
</evidence>
<gene>
    <name evidence="4" type="ORF">PRLR5076_00140</name>
</gene>
<keyword evidence="5" id="KW-1185">Reference proteome</keyword>
<dbReference type="AlphaFoldDB" id="A0A9R1C6Z3"/>